<protein>
    <submittedName>
        <fullName evidence="2">Uncharacterized protein</fullName>
    </submittedName>
</protein>
<keyword evidence="3" id="KW-1185">Reference proteome</keyword>
<proteinExistence type="predicted"/>
<feature type="compositionally biased region" description="Low complexity" evidence="1">
    <location>
        <begin position="263"/>
        <end position="278"/>
    </location>
</feature>
<feature type="compositionally biased region" description="Polar residues" evidence="1">
    <location>
        <begin position="326"/>
        <end position="336"/>
    </location>
</feature>
<dbReference type="VEuPathDB" id="FungiDB:PSHT_08113"/>
<gene>
    <name evidence="2" type="ORF">PSTT_13940</name>
</gene>
<evidence type="ECO:0000313" key="2">
    <source>
        <dbReference type="EMBL" id="POV99188.1"/>
    </source>
</evidence>
<dbReference type="VEuPathDB" id="FungiDB:PSHT_08112"/>
<evidence type="ECO:0000313" key="3">
    <source>
        <dbReference type="Proteomes" id="UP000239156"/>
    </source>
</evidence>
<accession>A0A2S4UPF6</accession>
<name>A0A2S4UPF6_9BASI</name>
<dbReference type="VEuPathDB" id="FungiDB:PSTT_13940"/>
<dbReference type="AlphaFoldDB" id="A0A2S4UPF6"/>
<feature type="region of interest" description="Disordered" evidence="1">
    <location>
        <begin position="255"/>
        <end position="364"/>
    </location>
</feature>
<organism evidence="2 3">
    <name type="scientific">Puccinia striiformis</name>
    <dbReference type="NCBI Taxonomy" id="27350"/>
    <lineage>
        <taxon>Eukaryota</taxon>
        <taxon>Fungi</taxon>
        <taxon>Dikarya</taxon>
        <taxon>Basidiomycota</taxon>
        <taxon>Pucciniomycotina</taxon>
        <taxon>Pucciniomycetes</taxon>
        <taxon>Pucciniales</taxon>
        <taxon>Pucciniaceae</taxon>
        <taxon>Puccinia</taxon>
    </lineage>
</organism>
<dbReference type="EMBL" id="PKSL01000206">
    <property type="protein sequence ID" value="POV99188.1"/>
    <property type="molecule type" value="Genomic_DNA"/>
</dbReference>
<dbReference type="Proteomes" id="UP000239156">
    <property type="component" value="Unassembled WGS sequence"/>
</dbReference>
<evidence type="ECO:0000256" key="1">
    <source>
        <dbReference type="SAM" id="MobiDB-lite"/>
    </source>
</evidence>
<comment type="caution">
    <text evidence="2">The sequence shown here is derived from an EMBL/GenBank/DDBJ whole genome shotgun (WGS) entry which is preliminary data.</text>
</comment>
<reference evidence="2" key="1">
    <citation type="submission" date="2017-12" db="EMBL/GenBank/DDBJ databases">
        <title>Gene loss provides genomic basis for host adaptation in cereal stripe rust fungi.</title>
        <authorList>
            <person name="Xia C."/>
        </authorList>
    </citation>
    <scope>NUCLEOTIDE SEQUENCE [LARGE SCALE GENOMIC DNA]</scope>
    <source>
        <strain evidence="2">93-210</strain>
    </source>
</reference>
<sequence>MSQQKRISHPMYTMGPFDVIEDATHDLKDGNNYGIFTNAASVVVNDPTEGESNLLVDVSSYASRSTALKKDRVYSLIGRMIKNTKTGTYTVFYEQCMNLDIGDSSNYLSDAGSLLLNKIGVLGFGTIVKLDRFKTQGKNKALQTDLHVTLQHTDYDNLSRDSILFECVYIVPGNKLLSKTHPLFELGAEVLMVGHINGFQEKVTTWEVEVLMFAIGSGPVNGAMLAPSLIPGSSVGGRRNVFEASYCLADHPYPARQSTSKLPDSSPSVFPIPSSSNSQRAPTPERYEESEEEGEVSARNRGQDADDNHFENTFPNQKNKGKRPAPSSNTPNTVATQPRVIPANPAANPTNRLADAQKKFKPNY</sequence>
<feature type="compositionally biased region" description="Basic and acidic residues" evidence="1">
    <location>
        <begin position="296"/>
        <end position="310"/>
    </location>
</feature>